<dbReference type="GO" id="GO:0009279">
    <property type="term" value="C:cell outer membrane"/>
    <property type="evidence" value="ECO:0007669"/>
    <property type="project" value="UniProtKB-SubCell"/>
</dbReference>
<protein>
    <submittedName>
        <fullName evidence="9">Membrane protein</fullName>
    </submittedName>
</protein>
<accession>A0A917IY05</accession>
<dbReference type="InterPro" id="IPR012944">
    <property type="entry name" value="SusD_RagB_dom"/>
</dbReference>
<dbReference type="InterPro" id="IPR011990">
    <property type="entry name" value="TPR-like_helical_dom_sf"/>
</dbReference>
<reference evidence="9" key="1">
    <citation type="journal article" date="2014" name="Int. J. Syst. Evol. Microbiol.">
        <title>Complete genome sequence of Corynebacterium casei LMG S-19264T (=DSM 44701T), isolated from a smear-ripened cheese.</title>
        <authorList>
            <consortium name="US DOE Joint Genome Institute (JGI-PGF)"/>
            <person name="Walter F."/>
            <person name="Albersmeier A."/>
            <person name="Kalinowski J."/>
            <person name="Ruckert C."/>
        </authorList>
    </citation>
    <scope>NUCLEOTIDE SEQUENCE</scope>
    <source>
        <strain evidence="9">CGMCC 1.15290</strain>
    </source>
</reference>
<keyword evidence="4" id="KW-0472">Membrane</keyword>
<keyword evidence="5" id="KW-0998">Cell outer membrane</keyword>
<dbReference type="RefSeq" id="WP_188951869.1">
    <property type="nucleotide sequence ID" value="NZ_BMIB01000002.1"/>
</dbReference>
<feature type="chain" id="PRO_5036768286" evidence="6">
    <location>
        <begin position="17"/>
        <end position="515"/>
    </location>
</feature>
<evidence type="ECO:0000259" key="8">
    <source>
        <dbReference type="Pfam" id="PF14322"/>
    </source>
</evidence>
<evidence type="ECO:0000256" key="4">
    <source>
        <dbReference type="ARBA" id="ARBA00023136"/>
    </source>
</evidence>
<evidence type="ECO:0000313" key="10">
    <source>
        <dbReference type="Proteomes" id="UP000627292"/>
    </source>
</evidence>
<feature type="signal peptide" evidence="6">
    <location>
        <begin position="1"/>
        <end position="16"/>
    </location>
</feature>
<dbReference type="Gene3D" id="1.25.40.390">
    <property type="match status" value="1"/>
</dbReference>
<evidence type="ECO:0000256" key="1">
    <source>
        <dbReference type="ARBA" id="ARBA00004442"/>
    </source>
</evidence>
<comment type="similarity">
    <text evidence="2">Belongs to the SusD family.</text>
</comment>
<proteinExistence type="inferred from homology"/>
<gene>
    <name evidence="9" type="ORF">GCM10011379_19760</name>
</gene>
<evidence type="ECO:0000256" key="6">
    <source>
        <dbReference type="SAM" id="SignalP"/>
    </source>
</evidence>
<name>A0A917IY05_9BACT</name>
<dbReference type="EMBL" id="BMIB01000002">
    <property type="protein sequence ID" value="GGH66028.1"/>
    <property type="molecule type" value="Genomic_DNA"/>
</dbReference>
<dbReference type="Pfam" id="PF14322">
    <property type="entry name" value="SusD-like_3"/>
    <property type="match status" value="1"/>
</dbReference>
<dbReference type="PROSITE" id="PS51257">
    <property type="entry name" value="PROKAR_LIPOPROTEIN"/>
    <property type="match status" value="1"/>
</dbReference>
<evidence type="ECO:0000256" key="3">
    <source>
        <dbReference type="ARBA" id="ARBA00022729"/>
    </source>
</evidence>
<comment type="caution">
    <text evidence="9">The sequence shown here is derived from an EMBL/GenBank/DDBJ whole genome shotgun (WGS) entry which is preliminary data.</text>
</comment>
<evidence type="ECO:0000256" key="2">
    <source>
        <dbReference type="ARBA" id="ARBA00006275"/>
    </source>
</evidence>
<reference evidence="9" key="2">
    <citation type="submission" date="2020-09" db="EMBL/GenBank/DDBJ databases">
        <authorList>
            <person name="Sun Q."/>
            <person name="Zhou Y."/>
        </authorList>
    </citation>
    <scope>NUCLEOTIDE SEQUENCE</scope>
    <source>
        <strain evidence="9">CGMCC 1.15290</strain>
    </source>
</reference>
<evidence type="ECO:0000256" key="5">
    <source>
        <dbReference type="ARBA" id="ARBA00023237"/>
    </source>
</evidence>
<feature type="domain" description="SusD-like N-terminal" evidence="8">
    <location>
        <begin position="102"/>
        <end position="230"/>
    </location>
</feature>
<feature type="domain" description="RagB/SusD" evidence="7">
    <location>
        <begin position="269"/>
        <end position="515"/>
    </location>
</feature>
<dbReference type="SUPFAM" id="SSF48452">
    <property type="entry name" value="TPR-like"/>
    <property type="match status" value="1"/>
</dbReference>
<keyword evidence="3 6" id="KW-0732">Signal</keyword>
<dbReference type="Pfam" id="PF07980">
    <property type="entry name" value="SusD_RagB"/>
    <property type="match status" value="1"/>
</dbReference>
<comment type="subcellular location">
    <subcellularLocation>
        <location evidence="1">Cell outer membrane</location>
    </subcellularLocation>
</comment>
<organism evidence="9 10">
    <name type="scientific">Filimonas zeae</name>
    <dbReference type="NCBI Taxonomy" id="1737353"/>
    <lineage>
        <taxon>Bacteria</taxon>
        <taxon>Pseudomonadati</taxon>
        <taxon>Bacteroidota</taxon>
        <taxon>Chitinophagia</taxon>
        <taxon>Chitinophagales</taxon>
        <taxon>Chitinophagaceae</taxon>
        <taxon>Filimonas</taxon>
    </lineage>
</organism>
<dbReference type="AlphaFoldDB" id="A0A917IY05"/>
<evidence type="ECO:0000259" key="7">
    <source>
        <dbReference type="Pfam" id="PF07980"/>
    </source>
</evidence>
<sequence length="515" mass="57789">MQSVFKYITGSLGALALTAAVSSCTKQLDITPEGSPSQNSFWKSSVDAQSGANAMYSFFDDENFYGRGFWWFINASDDMVTGRVKAEGDNIKDFNATFIGGSYTESQWSMRYKVIKRANDVINNVPGIAMDASLKNRIVGEAYFLSGLMYLQLAANYGSTASGVPIANRANPSDIEVVPCAASVTDNYRYLVNDLKQAAARLPYFDTYSPDLYGRPHKTAAWAHLAKAYLYMKQYDSAAMYADSVILSGKHQLLSKFEDVFTTANNWSKEYIWSAYSTAKGQAGWGSILPGVMMENKGWGKYNGWGYYMPTKELYDEYESGDKRREATILKPGDKLQYFGETITYKSDNSLSGYQFNKYTEPFRYANPVGTYLSPNGDHPTTSLCLPLMRYAEVILIKAEAKIMLGQNADAELNMIRKRAWQSADDNSYPKVSNATLAQLKHERRCELAGEWADRHRDLVRWGDAKEAYSKPLHHYNGSVAWPARNFDPATKGIWPIPQSVIDNSEGLIHQRTGW</sequence>
<keyword evidence="10" id="KW-1185">Reference proteome</keyword>
<dbReference type="InterPro" id="IPR033985">
    <property type="entry name" value="SusD-like_N"/>
</dbReference>
<evidence type="ECO:0000313" key="9">
    <source>
        <dbReference type="EMBL" id="GGH66028.1"/>
    </source>
</evidence>
<dbReference type="Proteomes" id="UP000627292">
    <property type="component" value="Unassembled WGS sequence"/>
</dbReference>